<dbReference type="GO" id="GO:0016887">
    <property type="term" value="F:ATP hydrolysis activity"/>
    <property type="evidence" value="ECO:0007669"/>
    <property type="project" value="InterPro"/>
</dbReference>
<reference evidence="6" key="1">
    <citation type="submission" date="2017-08" db="EMBL/GenBank/DDBJ databases">
        <title>A dynamic microbial community with high functional redundancy inhabits the cold, oxic subseafloor aquifer.</title>
        <authorList>
            <person name="Tully B.J."/>
            <person name="Wheat C.G."/>
            <person name="Glazer B.T."/>
            <person name="Huber J.A."/>
        </authorList>
    </citation>
    <scope>NUCLEOTIDE SEQUENCE [LARGE SCALE GENOMIC DNA]</scope>
</reference>
<keyword evidence="2" id="KW-0547">Nucleotide-binding</keyword>
<sequence length="222" mass="25391">MLVLENITFGYPNNTLFENLSLKIKSGDVVSILGPSGSGKTTLFKLITSLNKPAKGYVSIESEKCFASKISYMTQEDLLLEHKSVMGNLLMVFKIKNPFKLKGFKEYFRKKKLFREKALMLLTQMGLHGYEDFSPSALSKGMRQRVSLARALLFERPYLLLDEPFSGVDPKRRKILFQILLQMKKKYNLTILQITHDIVDARELSDHVYSLTDKALTKEVLS</sequence>
<dbReference type="PANTHER" id="PTHR42781:SF4">
    <property type="entry name" value="SPERMIDINE_PUTRESCINE IMPORT ATP-BINDING PROTEIN POTA"/>
    <property type="match status" value="1"/>
</dbReference>
<dbReference type="AlphaFoldDB" id="A0A2A4YFH9"/>
<keyword evidence="3 5" id="KW-0067">ATP-binding</keyword>
<dbReference type="InterPro" id="IPR017871">
    <property type="entry name" value="ABC_transporter-like_CS"/>
</dbReference>
<evidence type="ECO:0000256" key="2">
    <source>
        <dbReference type="ARBA" id="ARBA00022741"/>
    </source>
</evidence>
<feature type="domain" description="ABC transporter" evidence="4">
    <location>
        <begin position="2"/>
        <end position="222"/>
    </location>
</feature>
<dbReference type="PANTHER" id="PTHR42781">
    <property type="entry name" value="SPERMIDINE/PUTRESCINE IMPORT ATP-BINDING PROTEIN POTA"/>
    <property type="match status" value="1"/>
</dbReference>
<dbReference type="InterPro" id="IPR027417">
    <property type="entry name" value="P-loop_NTPase"/>
</dbReference>
<evidence type="ECO:0000259" key="4">
    <source>
        <dbReference type="PROSITE" id="PS50893"/>
    </source>
</evidence>
<dbReference type="PROSITE" id="PS50893">
    <property type="entry name" value="ABC_TRANSPORTER_2"/>
    <property type="match status" value="1"/>
</dbReference>
<gene>
    <name evidence="5" type="ORF">COB11_05100</name>
</gene>
<dbReference type="SUPFAM" id="SSF52540">
    <property type="entry name" value="P-loop containing nucleoside triphosphate hydrolases"/>
    <property type="match status" value="1"/>
</dbReference>
<proteinExistence type="predicted"/>
<organism evidence="5 6">
    <name type="scientific">Aerophobetes bacterium</name>
    <dbReference type="NCBI Taxonomy" id="2030807"/>
    <lineage>
        <taxon>Bacteria</taxon>
        <taxon>Candidatus Aerophobota</taxon>
    </lineage>
</organism>
<dbReference type="InterPro" id="IPR003439">
    <property type="entry name" value="ABC_transporter-like_ATP-bd"/>
</dbReference>
<dbReference type="SMART" id="SM00382">
    <property type="entry name" value="AAA"/>
    <property type="match status" value="1"/>
</dbReference>
<protein>
    <submittedName>
        <fullName evidence="5">Nitrate ABC transporter ATP-binding protein</fullName>
    </submittedName>
</protein>
<evidence type="ECO:0000313" key="6">
    <source>
        <dbReference type="Proteomes" id="UP000217838"/>
    </source>
</evidence>
<dbReference type="Gene3D" id="3.40.50.300">
    <property type="entry name" value="P-loop containing nucleotide triphosphate hydrolases"/>
    <property type="match status" value="1"/>
</dbReference>
<evidence type="ECO:0000256" key="1">
    <source>
        <dbReference type="ARBA" id="ARBA00022448"/>
    </source>
</evidence>
<dbReference type="EMBL" id="NVUU01000058">
    <property type="protein sequence ID" value="PCI93586.1"/>
    <property type="molecule type" value="Genomic_DNA"/>
</dbReference>
<dbReference type="PROSITE" id="PS00211">
    <property type="entry name" value="ABC_TRANSPORTER_1"/>
    <property type="match status" value="1"/>
</dbReference>
<accession>A0A2A4YFH9</accession>
<name>A0A2A4YFH9_UNCAE</name>
<comment type="caution">
    <text evidence="5">The sequence shown here is derived from an EMBL/GenBank/DDBJ whole genome shotgun (WGS) entry which is preliminary data.</text>
</comment>
<dbReference type="InterPro" id="IPR050093">
    <property type="entry name" value="ABC_SmlMolc_Importer"/>
</dbReference>
<keyword evidence="1" id="KW-0813">Transport</keyword>
<dbReference type="GO" id="GO:0005524">
    <property type="term" value="F:ATP binding"/>
    <property type="evidence" value="ECO:0007669"/>
    <property type="project" value="UniProtKB-KW"/>
</dbReference>
<evidence type="ECO:0000313" key="5">
    <source>
        <dbReference type="EMBL" id="PCI93586.1"/>
    </source>
</evidence>
<dbReference type="Proteomes" id="UP000217838">
    <property type="component" value="Unassembled WGS sequence"/>
</dbReference>
<dbReference type="Pfam" id="PF00005">
    <property type="entry name" value="ABC_tran"/>
    <property type="match status" value="1"/>
</dbReference>
<evidence type="ECO:0000256" key="3">
    <source>
        <dbReference type="ARBA" id="ARBA00022840"/>
    </source>
</evidence>
<dbReference type="InterPro" id="IPR003593">
    <property type="entry name" value="AAA+_ATPase"/>
</dbReference>